<evidence type="ECO:0000313" key="8">
    <source>
        <dbReference type="Proteomes" id="UP001652662"/>
    </source>
</evidence>
<dbReference type="Pfam" id="PF00149">
    <property type="entry name" value="Metallophos"/>
    <property type="match status" value="1"/>
</dbReference>
<evidence type="ECO:0000256" key="1">
    <source>
        <dbReference type="ARBA" id="ARBA00022729"/>
    </source>
</evidence>
<evidence type="ECO:0000259" key="6">
    <source>
        <dbReference type="Pfam" id="PF14008"/>
    </source>
</evidence>
<keyword evidence="3" id="KW-0378">Hydrolase</keyword>
<feature type="region of interest" description="Disordered" evidence="4">
    <location>
        <begin position="143"/>
        <end position="164"/>
    </location>
</feature>
<sequence length="555" mass="63042">MQPAWREETGDSPGRGRWRQHTWVPRDPWGLASVAWGLRSCGVGRLGDERRLTCPGAHLVASLEMAAAAAHRPSWVPLLRLRPGGGGVGRGASGAAKTGRTCGTRGPGCLGSPSPGEGRLFRGWDGCGRRDAWHLQAHKYRRRSGGRRRARAGGAPEDEPGSMTVTWTTWVPTPSEVQFGLQPSGPLPLRAQGTFSPFVDGGILRRKLYIHRVTLRGLLPGVQYVYRCGSAQGWSRRFRFRALKNGPHWSPRLAVYGDLGADNPKALPRLRRDTQQGMYDAVLHVGDFAYNMDQDNARIGDKFMRLIEPVAASLPYMTCPGNHEERYNFSNYKARFNMPGDSEGLWYSWDLGPAHIISFSTEVYFFLHYGRHLVERQFHWLESDLQKANQNRAARPWIITMGHRPMYCSNADLDDCTWHESKVRKGLRGRFYGLEDLFYKYGVDLQLWAHEHSYERLWPIYNYQVFNGSQEKPYTNPRGPVHIITGSAGCEERLTPFSLFPRPWSALRVKEYGYTRLHILNGTHTHLQQVSDDQDGKIVDDIWVVRPLLGRMMYL</sequence>
<keyword evidence="1" id="KW-0732">Signal</keyword>
<dbReference type="PANTHER" id="PTHR45867:SF3">
    <property type="entry name" value="ACID PHOSPHATASE TYPE 7"/>
    <property type="match status" value="1"/>
</dbReference>
<evidence type="ECO:0000259" key="7">
    <source>
        <dbReference type="Pfam" id="PF16656"/>
    </source>
</evidence>
<dbReference type="SUPFAM" id="SSF49363">
    <property type="entry name" value="Purple acid phosphatase, N-terminal domain"/>
    <property type="match status" value="1"/>
</dbReference>
<comment type="similarity">
    <text evidence="3">Belongs to the metallophosphoesterase superfamily. Purple acid phosphatase family.</text>
</comment>
<keyword evidence="2" id="KW-0325">Glycoprotein</keyword>
<dbReference type="Gene3D" id="2.60.40.380">
    <property type="entry name" value="Purple acid phosphatase-like, N-terminal"/>
    <property type="match status" value="1"/>
</dbReference>
<dbReference type="RefSeq" id="XP_070488858.1">
    <property type="nucleotide sequence ID" value="XM_070632757.1"/>
</dbReference>
<comment type="catalytic activity">
    <reaction evidence="3">
        <text>a phosphate monoester + H2O = an alcohol + phosphate</text>
        <dbReference type="Rhea" id="RHEA:15017"/>
        <dbReference type="ChEBI" id="CHEBI:15377"/>
        <dbReference type="ChEBI" id="CHEBI:30879"/>
        <dbReference type="ChEBI" id="CHEBI:43474"/>
        <dbReference type="ChEBI" id="CHEBI:67140"/>
        <dbReference type="EC" id="3.1.3.2"/>
    </reaction>
</comment>
<reference evidence="9" key="1">
    <citation type="submission" date="2025-08" db="UniProtKB">
        <authorList>
            <consortium name="RefSeq"/>
        </authorList>
    </citation>
    <scope>IDENTIFICATION</scope>
    <source>
        <tissue evidence="9">Blood</tissue>
    </source>
</reference>
<accession>A0ABM4QHD6</accession>
<evidence type="ECO:0000313" key="9">
    <source>
        <dbReference type="RefSeq" id="XP_070488858.1"/>
    </source>
</evidence>
<dbReference type="InterPro" id="IPR004843">
    <property type="entry name" value="Calcineurin-like_PHP"/>
</dbReference>
<keyword evidence="8" id="KW-1185">Reference proteome</keyword>
<dbReference type="PANTHER" id="PTHR45867">
    <property type="entry name" value="PURPLE ACID PHOSPHATASE"/>
    <property type="match status" value="1"/>
</dbReference>
<dbReference type="InterPro" id="IPR008963">
    <property type="entry name" value="Purple_acid_Pase-like_N"/>
</dbReference>
<dbReference type="GeneID" id="103566032"/>
<dbReference type="Pfam" id="PF16656">
    <property type="entry name" value="Pur_ac_phosph_N"/>
    <property type="match status" value="1"/>
</dbReference>
<name>A0ABM4QHD6_EQUPR</name>
<dbReference type="EC" id="3.1.3.2" evidence="3"/>
<dbReference type="CDD" id="cd00839">
    <property type="entry name" value="MPP_PAPs"/>
    <property type="match status" value="1"/>
</dbReference>
<dbReference type="InterPro" id="IPR015914">
    <property type="entry name" value="PAPs_N"/>
</dbReference>
<evidence type="ECO:0000256" key="4">
    <source>
        <dbReference type="SAM" id="MobiDB-lite"/>
    </source>
</evidence>
<dbReference type="SUPFAM" id="SSF56300">
    <property type="entry name" value="Metallo-dependent phosphatases"/>
    <property type="match status" value="1"/>
</dbReference>
<dbReference type="Pfam" id="PF14008">
    <property type="entry name" value="Metallophos_C"/>
    <property type="match status" value="1"/>
</dbReference>
<gene>
    <name evidence="9" type="primary">ACP7</name>
</gene>
<dbReference type="Gene3D" id="3.60.21.10">
    <property type="match status" value="1"/>
</dbReference>
<proteinExistence type="inferred from homology"/>
<organism evidence="8 9">
    <name type="scientific">Equus przewalskii</name>
    <name type="common">Przewalski's horse</name>
    <name type="synonym">Equus caballus przewalskii</name>
    <dbReference type="NCBI Taxonomy" id="9798"/>
    <lineage>
        <taxon>Eukaryota</taxon>
        <taxon>Metazoa</taxon>
        <taxon>Chordata</taxon>
        <taxon>Craniata</taxon>
        <taxon>Vertebrata</taxon>
        <taxon>Euteleostomi</taxon>
        <taxon>Mammalia</taxon>
        <taxon>Eutheria</taxon>
        <taxon>Laurasiatheria</taxon>
        <taxon>Perissodactyla</taxon>
        <taxon>Equidae</taxon>
        <taxon>Equus</taxon>
    </lineage>
</organism>
<feature type="domain" description="Calcineurin-like phosphoesterase" evidence="5">
    <location>
        <begin position="252"/>
        <end position="454"/>
    </location>
</feature>
<evidence type="ECO:0000256" key="2">
    <source>
        <dbReference type="ARBA" id="ARBA00023180"/>
    </source>
</evidence>
<feature type="domain" description="Purple acid phosphatase C-terminal" evidence="6">
    <location>
        <begin position="479"/>
        <end position="540"/>
    </location>
</feature>
<dbReference type="InterPro" id="IPR025733">
    <property type="entry name" value="PAPs_C"/>
</dbReference>
<feature type="domain" description="Purple acid phosphatase N-terminal" evidence="7">
    <location>
        <begin position="159"/>
        <end position="241"/>
    </location>
</feature>
<dbReference type="Proteomes" id="UP001652662">
    <property type="component" value="Chromosome 9"/>
</dbReference>
<dbReference type="InterPro" id="IPR041792">
    <property type="entry name" value="MPP_PAP"/>
</dbReference>
<dbReference type="InterPro" id="IPR029052">
    <property type="entry name" value="Metallo-depent_PP-like"/>
</dbReference>
<protein>
    <recommendedName>
        <fullName evidence="3">Purple acid phosphatase</fullName>
        <ecNumber evidence="3">3.1.3.2</ecNumber>
    </recommendedName>
</protein>
<evidence type="ECO:0000259" key="5">
    <source>
        <dbReference type="Pfam" id="PF00149"/>
    </source>
</evidence>
<evidence type="ECO:0000256" key="3">
    <source>
        <dbReference type="RuleBase" id="RU361203"/>
    </source>
</evidence>